<feature type="compositionally biased region" description="Basic and acidic residues" evidence="7">
    <location>
        <begin position="551"/>
        <end position="569"/>
    </location>
</feature>
<dbReference type="GO" id="GO:0008017">
    <property type="term" value="F:microtubule binding"/>
    <property type="evidence" value="ECO:0007669"/>
    <property type="project" value="InterPro"/>
</dbReference>
<dbReference type="InterPro" id="IPR001084">
    <property type="entry name" value="MAP_tubulin-bd_rpt"/>
</dbReference>
<feature type="compositionally biased region" description="Polar residues" evidence="7">
    <location>
        <begin position="164"/>
        <end position="178"/>
    </location>
</feature>
<dbReference type="GO" id="GO:0000226">
    <property type="term" value="P:microtubule cytoskeleton organization"/>
    <property type="evidence" value="ECO:0007669"/>
    <property type="project" value="TreeGrafter"/>
</dbReference>
<dbReference type="GO" id="GO:0043005">
    <property type="term" value="C:neuron projection"/>
    <property type="evidence" value="ECO:0007669"/>
    <property type="project" value="TreeGrafter"/>
</dbReference>
<keyword evidence="2 6" id="KW-0963">Cytoplasm</keyword>
<keyword evidence="6" id="KW-0493">Microtubule</keyword>
<protein>
    <recommendedName>
        <fullName evidence="6">Microtubule-associated protein</fullName>
    </recommendedName>
</protein>
<evidence type="ECO:0000256" key="6">
    <source>
        <dbReference type="RuleBase" id="RU000686"/>
    </source>
</evidence>
<feature type="compositionally biased region" description="Basic and acidic residues" evidence="7">
    <location>
        <begin position="591"/>
        <end position="605"/>
    </location>
</feature>
<feature type="compositionally biased region" description="Polar residues" evidence="7">
    <location>
        <begin position="448"/>
        <end position="459"/>
    </location>
</feature>
<keyword evidence="5 6" id="KW-0206">Cytoskeleton</keyword>
<feature type="compositionally biased region" description="Polar residues" evidence="7">
    <location>
        <begin position="341"/>
        <end position="354"/>
    </location>
</feature>
<feature type="compositionally biased region" description="Low complexity" evidence="7">
    <location>
        <begin position="355"/>
        <end position="374"/>
    </location>
</feature>
<dbReference type="PANTHER" id="PTHR11501">
    <property type="entry name" value="MICROTUBULE-ASSOCIATED PROTEIN"/>
    <property type="match status" value="1"/>
</dbReference>
<evidence type="ECO:0000256" key="4">
    <source>
        <dbReference type="ARBA" id="ARBA00022737"/>
    </source>
</evidence>
<dbReference type="PROSITE" id="PS51491">
    <property type="entry name" value="TAU_MAP_2"/>
    <property type="match status" value="4"/>
</dbReference>
<accession>A0A1Y1KJN9</accession>
<organism evidence="8">
    <name type="scientific">Photinus pyralis</name>
    <name type="common">Common eastern firefly</name>
    <name type="synonym">Lampyris pyralis</name>
    <dbReference type="NCBI Taxonomy" id="7054"/>
    <lineage>
        <taxon>Eukaryota</taxon>
        <taxon>Metazoa</taxon>
        <taxon>Ecdysozoa</taxon>
        <taxon>Arthropoda</taxon>
        <taxon>Hexapoda</taxon>
        <taxon>Insecta</taxon>
        <taxon>Pterygota</taxon>
        <taxon>Neoptera</taxon>
        <taxon>Endopterygota</taxon>
        <taxon>Coleoptera</taxon>
        <taxon>Polyphaga</taxon>
        <taxon>Elateriformia</taxon>
        <taxon>Elateroidea</taxon>
        <taxon>Lampyridae</taxon>
        <taxon>Lampyrinae</taxon>
        <taxon>Photinus</taxon>
    </lineage>
</organism>
<proteinExistence type="predicted"/>
<feature type="compositionally biased region" description="Basic and acidic residues" evidence="7">
    <location>
        <begin position="231"/>
        <end position="241"/>
    </location>
</feature>
<dbReference type="PANTHER" id="PTHR11501:SF18">
    <property type="entry name" value="MICROTUBULE-ASSOCIATED PROTEIN"/>
    <property type="match status" value="1"/>
</dbReference>
<name>A0A1Y1KJN9_PHOPY</name>
<feature type="region of interest" description="Disordered" evidence="7">
    <location>
        <begin position="549"/>
        <end position="605"/>
    </location>
</feature>
<keyword evidence="4" id="KW-0677">Repeat</keyword>
<feature type="compositionally biased region" description="Polar residues" evidence="7">
    <location>
        <begin position="574"/>
        <end position="590"/>
    </location>
</feature>
<feature type="compositionally biased region" description="Polar residues" evidence="7">
    <location>
        <begin position="279"/>
        <end position="298"/>
    </location>
</feature>
<evidence type="ECO:0000256" key="2">
    <source>
        <dbReference type="ARBA" id="ARBA00022490"/>
    </source>
</evidence>
<dbReference type="GO" id="GO:0005874">
    <property type="term" value="C:microtubule"/>
    <property type="evidence" value="ECO:0007669"/>
    <property type="project" value="UniProtKB-KW"/>
</dbReference>
<comment type="subcellular location">
    <subcellularLocation>
        <location evidence="1 6">Cytoplasm</location>
        <location evidence="1 6">Cytoskeleton</location>
    </subcellularLocation>
</comment>
<evidence type="ECO:0000256" key="5">
    <source>
        <dbReference type="ARBA" id="ARBA00023212"/>
    </source>
</evidence>
<dbReference type="InterPro" id="IPR027324">
    <property type="entry name" value="MAP2/MAP4/Tau"/>
</dbReference>
<feature type="region of interest" description="Disordered" evidence="7">
    <location>
        <begin position="146"/>
        <end position="178"/>
    </location>
</feature>
<dbReference type="PROSITE" id="PS00229">
    <property type="entry name" value="TAU_MAP_1"/>
    <property type="match status" value="3"/>
</dbReference>
<reference evidence="8" key="1">
    <citation type="journal article" date="2016" name="Sci. Rep.">
        <title>Molecular characterization of firefly nuptial gifts: a multi-omics approach sheds light on postcopulatory sexual selection.</title>
        <authorList>
            <person name="Al-Wathiqui N."/>
            <person name="Fallon T.R."/>
            <person name="South A."/>
            <person name="Weng J.K."/>
            <person name="Lewis S.M."/>
        </authorList>
    </citation>
    <scope>NUCLEOTIDE SEQUENCE</scope>
</reference>
<sequence>MLQIYLIGVMEHHLIPTMQANVPERVSQFEQPSAPQQVDGNVRPLLTRIDSRVNLNVRLGFPNPLLRPQLSRPPPPGGTPFVQRPLIQQQRPPLAAQNLYPRQPVSHNIIPTTRPQITPGFRPTPPNFGRPPLLTPRPQNIYQQRSFPLPTTTSKPTLSNNLTKSQTLDSYECNSSQEDNVSAIEAANNEEEEQTEINLNDEFQKDQKSSVGDVEDENLIPDLSRQIEQNPRPETRMEGRMDNQPLANNSREELNKATTNLQSNPPSPQPYMRRAHVTRTPSPTQENPTTSSPKQSASKRAEKPKSPNLLKNDRKSPETKTRSSSKLRLYKAEGDNDSGVDESTQGNDHLNSEYSTGKKSSKSSTPRSATTPTKNKSFTRVAKSPNPKSPETPTSTADKKKVPMNKIQVGSAPSPNLKVVKSKIGSLENATHKPGGGNIKIESKKIDFSTTSSRVTAKNDTYLPGGGDKKIQQQKLNWSAKSKVGSLENTTHKPKGGDKKIDIVKLDFKENAKSKVGSKDNIKHVPGGGDVKIETKKVDIKVQSKIGSLDNIKHKPGGGDKKIYDDKGYLRQMSAHSNASLDGSQNSSQADVREPVSDENLNRQH</sequence>
<dbReference type="Pfam" id="PF00418">
    <property type="entry name" value="Tubulin-binding"/>
    <property type="match status" value="4"/>
</dbReference>
<dbReference type="AlphaFoldDB" id="A0A1Y1KJN9"/>
<keyword evidence="3" id="KW-0597">Phosphoprotein</keyword>
<dbReference type="EMBL" id="GEZM01084035">
    <property type="protein sequence ID" value="JAV60818.1"/>
    <property type="molecule type" value="Transcribed_RNA"/>
</dbReference>
<feature type="region of interest" description="Disordered" evidence="7">
    <location>
        <begin position="205"/>
        <end position="477"/>
    </location>
</feature>
<evidence type="ECO:0000256" key="3">
    <source>
        <dbReference type="ARBA" id="ARBA00022553"/>
    </source>
</evidence>
<evidence type="ECO:0000256" key="1">
    <source>
        <dbReference type="ARBA" id="ARBA00004245"/>
    </source>
</evidence>
<dbReference type="GO" id="GO:0031175">
    <property type="term" value="P:neuron projection development"/>
    <property type="evidence" value="ECO:0007669"/>
    <property type="project" value="TreeGrafter"/>
</dbReference>
<feature type="compositionally biased region" description="Low complexity" evidence="7">
    <location>
        <begin position="148"/>
        <end position="163"/>
    </location>
</feature>
<feature type="compositionally biased region" description="Basic and acidic residues" evidence="7">
    <location>
        <begin position="299"/>
        <end position="321"/>
    </location>
</feature>
<evidence type="ECO:0000256" key="7">
    <source>
        <dbReference type="SAM" id="MobiDB-lite"/>
    </source>
</evidence>
<evidence type="ECO:0000313" key="8">
    <source>
        <dbReference type="EMBL" id="JAV60818.1"/>
    </source>
</evidence>